<evidence type="ECO:0000313" key="1">
    <source>
        <dbReference type="EMBL" id="JAE28828.1"/>
    </source>
</evidence>
<sequence length="59" mass="6742">MARRERPPLLALSGNWGSRTFSFTRFQQHFSTGQSVINRSITEPRSPSFTSINKQTNLT</sequence>
<proteinExistence type="predicted"/>
<organism evidence="1">
    <name type="scientific">Arundo donax</name>
    <name type="common">Giant reed</name>
    <name type="synonym">Donax arundinaceus</name>
    <dbReference type="NCBI Taxonomy" id="35708"/>
    <lineage>
        <taxon>Eukaryota</taxon>
        <taxon>Viridiplantae</taxon>
        <taxon>Streptophyta</taxon>
        <taxon>Embryophyta</taxon>
        <taxon>Tracheophyta</taxon>
        <taxon>Spermatophyta</taxon>
        <taxon>Magnoliopsida</taxon>
        <taxon>Liliopsida</taxon>
        <taxon>Poales</taxon>
        <taxon>Poaceae</taxon>
        <taxon>PACMAD clade</taxon>
        <taxon>Arundinoideae</taxon>
        <taxon>Arundineae</taxon>
        <taxon>Arundo</taxon>
    </lineage>
</organism>
<accession>A0A0A9H7D5</accession>
<protein>
    <submittedName>
        <fullName evidence="1">Uncharacterized protein</fullName>
    </submittedName>
</protein>
<reference evidence="1" key="2">
    <citation type="journal article" date="2015" name="Data Brief">
        <title>Shoot transcriptome of the giant reed, Arundo donax.</title>
        <authorList>
            <person name="Barrero R.A."/>
            <person name="Guerrero F.D."/>
            <person name="Moolhuijzen P."/>
            <person name="Goolsby J.A."/>
            <person name="Tidwell J."/>
            <person name="Bellgard S.E."/>
            <person name="Bellgard M.I."/>
        </authorList>
    </citation>
    <scope>NUCLEOTIDE SEQUENCE</scope>
    <source>
        <tissue evidence="1">Shoot tissue taken approximately 20 cm above the soil surface</tissue>
    </source>
</reference>
<dbReference type="AlphaFoldDB" id="A0A0A9H7D5"/>
<dbReference type="EMBL" id="GBRH01169068">
    <property type="protein sequence ID" value="JAE28828.1"/>
    <property type="molecule type" value="Transcribed_RNA"/>
</dbReference>
<reference evidence="1" key="1">
    <citation type="submission" date="2014-09" db="EMBL/GenBank/DDBJ databases">
        <authorList>
            <person name="Magalhaes I.L.F."/>
            <person name="Oliveira U."/>
            <person name="Santos F.R."/>
            <person name="Vidigal T.H.D.A."/>
            <person name="Brescovit A.D."/>
            <person name="Santos A.J."/>
        </authorList>
    </citation>
    <scope>NUCLEOTIDE SEQUENCE</scope>
    <source>
        <tissue evidence="1">Shoot tissue taken approximately 20 cm above the soil surface</tissue>
    </source>
</reference>
<name>A0A0A9H7D5_ARUDO</name>